<dbReference type="STRING" id="157838.AN964_13610"/>
<name>A0A0Q3WYB7_9BACI</name>
<dbReference type="Gene3D" id="1.10.10.350">
    <property type="match status" value="1"/>
</dbReference>
<dbReference type="SUPFAM" id="SSF48163">
    <property type="entry name" value="An anticodon-binding domain of class I aminoacyl-tRNA synthetases"/>
    <property type="match status" value="1"/>
</dbReference>
<comment type="caution">
    <text evidence="11">The sequence shown here is derived from an EMBL/GenBank/DDBJ whole genome shotgun (WGS) entry which is preliminary data.</text>
</comment>
<reference evidence="11 12" key="1">
    <citation type="submission" date="2015-09" db="EMBL/GenBank/DDBJ databases">
        <title>Genome sequencing project for genomic taxonomy and phylogenomics of Bacillus-like bacteria.</title>
        <authorList>
            <person name="Liu B."/>
            <person name="Wang J."/>
            <person name="Zhu Y."/>
            <person name="Liu G."/>
            <person name="Chen Q."/>
            <person name="Chen Z."/>
            <person name="Lan J."/>
            <person name="Che J."/>
            <person name="Ge C."/>
            <person name="Shi H."/>
            <person name="Pan Z."/>
            <person name="Liu X."/>
        </authorList>
    </citation>
    <scope>NUCLEOTIDE SEQUENCE [LARGE SCALE GENOMIC DNA]</scope>
    <source>
        <strain evidence="11 12">LMG 18435</strain>
    </source>
</reference>
<organism evidence="11 12">
    <name type="scientific">Heyndrickxia shackletonii</name>
    <dbReference type="NCBI Taxonomy" id="157838"/>
    <lineage>
        <taxon>Bacteria</taxon>
        <taxon>Bacillati</taxon>
        <taxon>Bacillota</taxon>
        <taxon>Bacilli</taxon>
        <taxon>Bacillales</taxon>
        <taxon>Bacillaceae</taxon>
        <taxon>Heyndrickxia</taxon>
    </lineage>
</organism>
<comment type="similarity">
    <text evidence="2 10">Belongs to the class-I aminoacyl-tRNA synthetase family.</text>
</comment>
<dbReference type="OrthoDB" id="9803151at2"/>
<evidence type="ECO:0000256" key="6">
    <source>
        <dbReference type="ARBA" id="ARBA00022840"/>
    </source>
</evidence>
<comment type="subcellular location">
    <subcellularLocation>
        <location evidence="1 10">Cytoplasm</location>
    </subcellularLocation>
</comment>
<proteinExistence type="inferred from homology"/>
<dbReference type="InterPro" id="IPR008925">
    <property type="entry name" value="aa_tRNA-synth_I_cd-bd_sf"/>
</dbReference>
<dbReference type="GO" id="GO:0006430">
    <property type="term" value="P:lysyl-tRNA aminoacylation"/>
    <property type="evidence" value="ECO:0007669"/>
    <property type="project" value="UniProtKB-UniRule"/>
</dbReference>
<dbReference type="InterPro" id="IPR042078">
    <property type="entry name" value="Lys-tRNA-ligase_SC_fold"/>
</dbReference>
<dbReference type="InterPro" id="IPR020751">
    <property type="entry name" value="aa-tRNA-synth_I_codon-bd_sub2"/>
</dbReference>
<evidence type="ECO:0000313" key="11">
    <source>
        <dbReference type="EMBL" id="KQL54429.1"/>
    </source>
</evidence>
<dbReference type="Gene3D" id="3.40.50.620">
    <property type="entry name" value="HUPs"/>
    <property type="match status" value="1"/>
</dbReference>
<comment type="caution">
    <text evidence="10">Lacks conserved residue(s) required for the propagation of feature annotation.</text>
</comment>
<gene>
    <name evidence="10" type="primary">lysS</name>
    <name evidence="11" type="ORF">AN964_13610</name>
</gene>
<dbReference type="Proteomes" id="UP000051888">
    <property type="component" value="Unassembled WGS sequence"/>
</dbReference>
<evidence type="ECO:0000256" key="3">
    <source>
        <dbReference type="ARBA" id="ARBA00022490"/>
    </source>
</evidence>
<evidence type="ECO:0000313" key="12">
    <source>
        <dbReference type="Proteomes" id="UP000051888"/>
    </source>
</evidence>
<dbReference type="AlphaFoldDB" id="A0A0Q3WYB7"/>
<dbReference type="PROSITE" id="PS00178">
    <property type="entry name" value="AA_TRNA_LIGASE_I"/>
    <property type="match status" value="1"/>
</dbReference>
<evidence type="ECO:0000256" key="8">
    <source>
        <dbReference type="ARBA" id="ARBA00023146"/>
    </source>
</evidence>
<feature type="short sequence motif" description="'KMSKS' region" evidence="10">
    <location>
        <begin position="280"/>
        <end position="284"/>
    </location>
</feature>
<dbReference type="EC" id="6.1.1.6" evidence="10"/>
<evidence type="ECO:0000256" key="10">
    <source>
        <dbReference type="HAMAP-Rule" id="MF_00177"/>
    </source>
</evidence>
<dbReference type="GO" id="GO:0004824">
    <property type="term" value="F:lysine-tRNA ligase activity"/>
    <property type="evidence" value="ECO:0007669"/>
    <property type="project" value="UniProtKB-UniRule"/>
</dbReference>
<evidence type="ECO:0000256" key="4">
    <source>
        <dbReference type="ARBA" id="ARBA00022598"/>
    </source>
</evidence>
<dbReference type="HAMAP" id="MF_00177">
    <property type="entry name" value="Lys_tRNA_synth_class1"/>
    <property type="match status" value="1"/>
</dbReference>
<dbReference type="PANTHER" id="PTHR37940:SF1">
    <property type="entry name" value="LYSINE--TRNA LIGASE"/>
    <property type="match status" value="1"/>
</dbReference>
<keyword evidence="8 10" id="KW-0030">Aminoacyl-tRNA synthetase</keyword>
<comment type="catalytic activity">
    <reaction evidence="9 10">
        <text>tRNA(Lys) + L-lysine + ATP = L-lysyl-tRNA(Lys) + AMP + diphosphate</text>
        <dbReference type="Rhea" id="RHEA:20792"/>
        <dbReference type="Rhea" id="RHEA-COMP:9696"/>
        <dbReference type="Rhea" id="RHEA-COMP:9697"/>
        <dbReference type="ChEBI" id="CHEBI:30616"/>
        <dbReference type="ChEBI" id="CHEBI:32551"/>
        <dbReference type="ChEBI" id="CHEBI:33019"/>
        <dbReference type="ChEBI" id="CHEBI:78442"/>
        <dbReference type="ChEBI" id="CHEBI:78529"/>
        <dbReference type="ChEBI" id="CHEBI:456215"/>
        <dbReference type="EC" id="6.1.1.6"/>
    </reaction>
</comment>
<dbReference type="PATRIC" id="fig|157838.3.peg.3025"/>
<dbReference type="SUPFAM" id="SSF52374">
    <property type="entry name" value="Nucleotidylyl transferase"/>
    <property type="match status" value="1"/>
</dbReference>
<dbReference type="PANTHER" id="PTHR37940">
    <property type="entry name" value="LYSINE--TRNA LIGASE"/>
    <property type="match status" value="1"/>
</dbReference>
<dbReference type="InterPro" id="IPR014729">
    <property type="entry name" value="Rossmann-like_a/b/a_fold"/>
</dbReference>
<dbReference type="GO" id="GO:0000049">
    <property type="term" value="F:tRNA binding"/>
    <property type="evidence" value="ECO:0007669"/>
    <property type="project" value="InterPro"/>
</dbReference>
<evidence type="ECO:0000256" key="5">
    <source>
        <dbReference type="ARBA" id="ARBA00022741"/>
    </source>
</evidence>
<dbReference type="EMBL" id="LJJC01000004">
    <property type="protein sequence ID" value="KQL54429.1"/>
    <property type="molecule type" value="Genomic_DNA"/>
</dbReference>
<sequence>MHWAFQIAEKLIEKYPAKNVFTCASGISPSGSVHIGNFREIVTTFFVVKALESLGKKTRFIFSWDDFDRLRKVPQNVASTYESYIGMPYSEVPSPSGKGSYAQYFEKQLEDSLQAFGIEPQFIYQSIEYRSGRYLSHIQTAMKKRREIYDILMRFNTEEPTIEEREDFYPLSLYCQSCNKDTTTITSFDENSGNLEYRCICGNKDMQTLMHSNNLKLNWKVDWAMRWMAEDVIFEPGGRDHSSATGSYNVSKVMAKEIFQYEAPEYIAYEFIGLKGIKEKMSSSSGNVITPNELLKVYIPELILFMFAKYKPSSAFNIGLDEDVLRNYSEFERYRTSYERGTLTDEDIKISLELAGVKGINRQPNFNQVAGIFPLIDFKMNALQTSLRQNGDDFTIKEIKPISDRVSYWIKHWNQQRLVKINQERNTTYYKTLSQKQNEKIDQLAKLLSTEQTLTGDALLSRIYALCHHENKKKMRECQKKLFEDVYQLLINEDNGPRFPILFSAIGREKVIELLTFSK</sequence>
<evidence type="ECO:0000256" key="9">
    <source>
        <dbReference type="ARBA" id="ARBA00048573"/>
    </source>
</evidence>
<evidence type="ECO:0000256" key="2">
    <source>
        <dbReference type="ARBA" id="ARBA00005594"/>
    </source>
</evidence>
<dbReference type="NCBIfam" id="TIGR00467">
    <property type="entry name" value="lysS_arch"/>
    <property type="match status" value="1"/>
</dbReference>
<accession>A0A0Q3WYB7</accession>
<evidence type="ECO:0000256" key="7">
    <source>
        <dbReference type="ARBA" id="ARBA00022917"/>
    </source>
</evidence>
<protein>
    <recommendedName>
        <fullName evidence="10">Lysine--tRNA ligase</fullName>
        <ecNumber evidence="10">6.1.1.6</ecNumber>
    </recommendedName>
    <alternativeName>
        <fullName evidence="10">Lysyl-tRNA synthetase</fullName>
        <shortName evidence="10">LysRS</shortName>
    </alternativeName>
</protein>
<dbReference type="GO" id="GO:0005737">
    <property type="term" value="C:cytoplasm"/>
    <property type="evidence" value="ECO:0007669"/>
    <property type="project" value="UniProtKB-SubCell"/>
</dbReference>
<keyword evidence="3 10" id="KW-0963">Cytoplasm</keyword>
<dbReference type="InterPro" id="IPR002904">
    <property type="entry name" value="Lys-tRNA-ligase"/>
</dbReference>
<keyword evidence="12" id="KW-1185">Reference proteome</keyword>
<keyword evidence="6 10" id="KW-0067">ATP-binding</keyword>
<dbReference type="Gene3D" id="6.10.20.10">
    <property type="entry name" value="Lysine tRNA ligase, stem contact fold domain"/>
    <property type="match status" value="1"/>
</dbReference>
<feature type="short sequence motif" description="'HIGH' region" evidence="10">
    <location>
        <begin position="29"/>
        <end position="37"/>
    </location>
</feature>
<keyword evidence="7 10" id="KW-0648">Protein biosynthesis</keyword>
<dbReference type="GO" id="GO:0005524">
    <property type="term" value="F:ATP binding"/>
    <property type="evidence" value="ECO:0007669"/>
    <property type="project" value="UniProtKB-UniRule"/>
</dbReference>
<dbReference type="RefSeq" id="WP_055740199.1">
    <property type="nucleotide sequence ID" value="NZ_JAAIWL010000008.1"/>
</dbReference>
<dbReference type="InterPro" id="IPR001412">
    <property type="entry name" value="aa-tRNA-synth_I_CS"/>
</dbReference>
<keyword evidence="4 10" id="KW-0436">Ligase</keyword>
<keyword evidence="5 10" id="KW-0547">Nucleotide-binding</keyword>
<evidence type="ECO:0000256" key="1">
    <source>
        <dbReference type="ARBA" id="ARBA00004496"/>
    </source>
</evidence>
<dbReference type="Pfam" id="PF01921">
    <property type="entry name" value="tRNA-synt_1f"/>
    <property type="match status" value="1"/>
</dbReference>